<accession>A0A5C7ILA7</accession>
<dbReference type="PANTHER" id="PTHR31973">
    <property type="entry name" value="POLYPROTEIN, PUTATIVE-RELATED"/>
    <property type="match status" value="1"/>
</dbReference>
<feature type="region of interest" description="Disordered" evidence="5">
    <location>
        <begin position="1"/>
        <end position="42"/>
    </location>
</feature>
<keyword evidence="8" id="KW-1185">Reference proteome</keyword>
<evidence type="ECO:0000256" key="2">
    <source>
        <dbReference type="ARBA" id="ARBA00022771"/>
    </source>
</evidence>
<reference evidence="8" key="1">
    <citation type="journal article" date="2019" name="Gigascience">
        <title>De novo genome assembly of the endangered Acer yangbiense, a plant species with extremely small populations endemic to Yunnan Province, China.</title>
        <authorList>
            <person name="Yang J."/>
            <person name="Wariss H.M."/>
            <person name="Tao L."/>
            <person name="Zhang R."/>
            <person name="Yun Q."/>
            <person name="Hollingsworth P."/>
            <person name="Dao Z."/>
            <person name="Luo G."/>
            <person name="Guo H."/>
            <person name="Ma Y."/>
            <person name="Sun W."/>
        </authorList>
    </citation>
    <scope>NUCLEOTIDE SEQUENCE [LARGE SCALE GENOMIC DNA]</scope>
    <source>
        <strain evidence="8">cv. Malutang</strain>
    </source>
</reference>
<dbReference type="PROSITE" id="PS50966">
    <property type="entry name" value="ZF_SWIM"/>
    <property type="match status" value="1"/>
</dbReference>
<name>A0A5C7ILA7_9ROSI</name>
<keyword evidence="1" id="KW-0479">Metal-binding</keyword>
<feature type="compositionally biased region" description="Basic and acidic residues" evidence="5">
    <location>
        <begin position="33"/>
        <end position="42"/>
    </location>
</feature>
<protein>
    <recommendedName>
        <fullName evidence="6">SWIM-type domain-containing protein</fullName>
    </recommendedName>
</protein>
<gene>
    <name evidence="7" type="ORF">EZV62_004883</name>
</gene>
<dbReference type="InterPro" id="IPR006564">
    <property type="entry name" value="Znf_PMZ"/>
</dbReference>
<keyword evidence="3" id="KW-0862">Zinc</keyword>
<dbReference type="SMART" id="SM00575">
    <property type="entry name" value="ZnF_PMZ"/>
    <property type="match status" value="1"/>
</dbReference>
<evidence type="ECO:0000259" key="6">
    <source>
        <dbReference type="PROSITE" id="PS50966"/>
    </source>
</evidence>
<keyword evidence="2 4" id="KW-0863">Zinc-finger</keyword>
<evidence type="ECO:0000256" key="1">
    <source>
        <dbReference type="ARBA" id="ARBA00022723"/>
    </source>
</evidence>
<dbReference type="AlphaFoldDB" id="A0A5C7ILA7"/>
<dbReference type="PANTHER" id="PTHR31973:SF187">
    <property type="entry name" value="MUTATOR TRANSPOSASE MUDRA PROTEIN"/>
    <property type="match status" value="1"/>
</dbReference>
<dbReference type="EMBL" id="VAHF01000002">
    <property type="protein sequence ID" value="TXG69948.1"/>
    <property type="molecule type" value="Genomic_DNA"/>
</dbReference>
<evidence type="ECO:0000256" key="5">
    <source>
        <dbReference type="SAM" id="MobiDB-lite"/>
    </source>
</evidence>
<dbReference type="InterPro" id="IPR007527">
    <property type="entry name" value="Znf_SWIM"/>
</dbReference>
<organism evidence="7 8">
    <name type="scientific">Acer yangbiense</name>
    <dbReference type="NCBI Taxonomy" id="1000413"/>
    <lineage>
        <taxon>Eukaryota</taxon>
        <taxon>Viridiplantae</taxon>
        <taxon>Streptophyta</taxon>
        <taxon>Embryophyta</taxon>
        <taxon>Tracheophyta</taxon>
        <taxon>Spermatophyta</taxon>
        <taxon>Magnoliopsida</taxon>
        <taxon>eudicotyledons</taxon>
        <taxon>Gunneridae</taxon>
        <taxon>Pentapetalae</taxon>
        <taxon>rosids</taxon>
        <taxon>malvids</taxon>
        <taxon>Sapindales</taxon>
        <taxon>Sapindaceae</taxon>
        <taxon>Hippocastanoideae</taxon>
        <taxon>Acereae</taxon>
        <taxon>Acer</taxon>
    </lineage>
</organism>
<evidence type="ECO:0000313" key="8">
    <source>
        <dbReference type="Proteomes" id="UP000323000"/>
    </source>
</evidence>
<proteinExistence type="predicted"/>
<evidence type="ECO:0000313" key="7">
    <source>
        <dbReference type="EMBL" id="TXG69948.1"/>
    </source>
</evidence>
<sequence length="479" mass="54920">MFDYVASSDEEGLGGDNRDGVSLDGDNRDDENNDYRDGVGLDGDYRDGDITKECMDLFEGYESRSDDEFSFDSNTDKSHVKVDKLLRGVPFQRDGQTFANKEVMRDIFKEYVVQEGVVLDRIKNDKQRQTYQCNASSCLWRAHASWIVDKSTFMIKSLVDQHECHRVCNNKEAKVKWIASKFDPIVKSNPSINVKVLGDLMLDKFNVSVDLKRLYSDKEFLEGCRPFIGIDGCHLKGPCGGILLSAVALDANSGLFPLDVCICEKETKYSWMWFLNNLKMYLHFKKLFWKASRCSNVYDFKAALNDIVKLRQYNCGCGSWQISGIPCPHAMVAISHNYSKNALRDMTRRCGQKLKLMRCFHHHFKSNVADQRCKGRENLVRRANEARQRLLSADTRTPSIAKALSSQPANDNSTRKKKTKVIYKFIVLGNYVLEIVSLIFRIFVDRNNIQHQEEVPIIHLNLNHSHSSLKPYNEESSLK</sequence>
<evidence type="ECO:0000256" key="4">
    <source>
        <dbReference type="PROSITE-ProRule" id="PRU00325"/>
    </source>
</evidence>
<evidence type="ECO:0000256" key="3">
    <source>
        <dbReference type="ARBA" id="ARBA00022833"/>
    </source>
</evidence>
<dbReference type="Pfam" id="PF03108">
    <property type="entry name" value="DBD_Tnp_Mut"/>
    <property type="match status" value="1"/>
</dbReference>
<feature type="domain" description="SWIM-type" evidence="6">
    <location>
        <begin position="300"/>
        <end position="338"/>
    </location>
</feature>
<dbReference type="Pfam" id="PF04434">
    <property type="entry name" value="SWIM"/>
    <property type="match status" value="1"/>
</dbReference>
<comment type="caution">
    <text evidence="7">The sequence shown here is derived from an EMBL/GenBank/DDBJ whole genome shotgun (WGS) entry which is preliminary data.</text>
</comment>
<dbReference type="OrthoDB" id="1415978at2759"/>
<dbReference type="GO" id="GO:0008270">
    <property type="term" value="F:zinc ion binding"/>
    <property type="evidence" value="ECO:0007669"/>
    <property type="project" value="UniProtKB-KW"/>
</dbReference>
<dbReference type="Proteomes" id="UP000323000">
    <property type="component" value="Chromosome 2"/>
</dbReference>
<dbReference type="InterPro" id="IPR004332">
    <property type="entry name" value="Transposase_MuDR"/>
</dbReference>